<evidence type="ECO:0000313" key="2">
    <source>
        <dbReference type="Proteomes" id="UP000691718"/>
    </source>
</evidence>
<dbReference type="AlphaFoldDB" id="A0A8S3WDV0"/>
<sequence>MYTTRTLRCGHELALYHLVHMHVQELVVLLSCTTAAEPRASALPPGAHARAGARRAALLHHRRRGKYCYTKTCMYTIRTLRCSHELALYHLVHMHVQGLVVLRSCTTAAEPRASALPPGALACAGARRAALLHHRRRGKYCYTKTCMYTIRTLRCSHKLALCHLVHMYVQGLVVLRSCTTAAEVSTVTQRLVCILLELCGVATS</sequence>
<comment type="caution">
    <text evidence="1">The sequence shown here is derived from an EMBL/GenBank/DDBJ whole genome shotgun (WGS) entry which is preliminary data.</text>
</comment>
<organism evidence="1 2">
    <name type="scientific">Parnassius apollo</name>
    <name type="common">Apollo butterfly</name>
    <name type="synonym">Papilio apollo</name>
    <dbReference type="NCBI Taxonomy" id="110799"/>
    <lineage>
        <taxon>Eukaryota</taxon>
        <taxon>Metazoa</taxon>
        <taxon>Ecdysozoa</taxon>
        <taxon>Arthropoda</taxon>
        <taxon>Hexapoda</taxon>
        <taxon>Insecta</taxon>
        <taxon>Pterygota</taxon>
        <taxon>Neoptera</taxon>
        <taxon>Endopterygota</taxon>
        <taxon>Lepidoptera</taxon>
        <taxon>Glossata</taxon>
        <taxon>Ditrysia</taxon>
        <taxon>Papilionoidea</taxon>
        <taxon>Papilionidae</taxon>
        <taxon>Parnassiinae</taxon>
        <taxon>Parnassini</taxon>
        <taxon>Parnassius</taxon>
        <taxon>Parnassius</taxon>
    </lineage>
</organism>
<proteinExistence type="predicted"/>
<protein>
    <submittedName>
        <fullName evidence="1">(apollo) hypothetical protein</fullName>
    </submittedName>
</protein>
<reference evidence="1" key="1">
    <citation type="submission" date="2021-04" db="EMBL/GenBank/DDBJ databases">
        <authorList>
            <person name="Tunstrom K."/>
        </authorList>
    </citation>
    <scope>NUCLEOTIDE SEQUENCE</scope>
</reference>
<keyword evidence="2" id="KW-1185">Reference proteome</keyword>
<evidence type="ECO:0000313" key="1">
    <source>
        <dbReference type="EMBL" id="CAG4954214.1"/>
    </source>
</evidence>
<dbReference type="Proteomes" id="UP000691718">
    <property type="component" value="Unassembled WGS sequence"/>
</dbReference>
<gene>
    <name evidence="1" type="ORF">PAPOLLO_LOCUS5066</name>
</gene>
<name>A0A8S3WDV0_PARAO</name>
<accession>A0A8S3WDV0</accession>
<dbReference type="EMBL" id="CAJQZP010000288">
    <property type="protein sequence ID" value="CAG4954214.1"/>
    <property type="molecule type" value="Genomic_DNA"/>
</dbReference>